<evidence type="ECO:0000313" key="1">
    <source>
        <dbReference type="EMBL" id="KAK4030863.1"/>
    </source>
</evidence>
<protein>
    <submittedName>
        <fullName evidence="1">Uncharacterized protein</fullName>
    </submittedName>
</protein>
<gene>
    <name evidence="1" type="ORF">OUZ56_024250</name>
</gene>
<organism evidence="1 2">
    <name type="scientific">Daphnia magna</name>
    <dbReference type="NCBI Taxonomy" id="35525"/>
    <lineage>
        <taxon>Eukaryota</taxon>
        <taxon>Metazoa</taxon>
        <taxon>Ecdysozoa</taxon>
        <taxon>Arthropoda</taxon>
        <taxon>Crustacea</taxon>
        <taxon>Branchiopoda</taxon>
        <taxon>Diplostraca</taxon>
        <taxon>Cladocera</taxon>
        <taxon>Anomopoda</taxon>
        <taxon>Daphniidae</taxon>
        <taxon>Daphnia</taxon>
    </lineage>
</organism>
<keyword evidence="2" id="KW-1185">Reference proteome</keyword>
<name>A0ABR0B0F5_9CRUS</name>
<reference evidence="1 2" key="1">
    <citation type="journal article" date="2023" name="Nucleic Acids Res.">
        <title>The hologenome of Daphnia magna reveals possible DNA methylation and microbiome-mediated evolution of the host genome.</title>
        <authorList>
            <person name="Chaturvedi A."/>
            <person name="Li X."/>
            <person name="Dhandapani V."/>
            <person name="Marshall H."/>
            <person name="Kissane S."/>
            <person name="Cuenca-Cambronero M."/>
            <person name="Asole G."/>
            <person name="Calvet F."/>
            <person name="Ruiz-Romero M."/>
            <person name="Marangio P."/>
            <person name="Guigo R."/>
            <person name="Rago D."/>
            <person name="Mirbahai L."/>
            <person name="Eastwood N."/>
            <person name="Colbourne J.K."/>
            <person name="Zhou J."/>
            <person name="Mallon E."/>
            <person name="Orsini L."/>
        </authorList>
    </citation>
    <scope>NUCLEOTIDE SEQUENCE [LARGE SCALE GENOMIC DNA]</scope>
    <source>
        <strain evidence="1">LRV0_1</strain>
    </source>
</reference>
<sequence>MVRSMLQLTKTFSGTSNCKVPNTMRGYNHFHLVKGNPYERMLQVCHCLLTFNRPPGKGGQQACTEAYFCAETGAKRSTVRIQTGRDGPICLNNQN</sequence>
<accession>A0ABR0B0F5</accession>
<dbReference type="EMBL" id="JAOYFB010000039">
    <property type="protein sequence ID" value="KAK4030863.1"/>
    <property type="molecule type" value="Genomic_DNA"/>
</dbReference>
<dbReference type="Proteomes" id="UP001234178">
    <property type="component" value="Unassembled WGS sequence"/>
</dbReference>
<comment type="caution">
    <text evidence="1">The sequence shown here is derived from an EMBL/GenBank/DDBJ whole genome shotgun (WGS) entry which is preliminary data.</text>
</comment>
<evidence type="ECO:0000313" key="2">
    <source>
        <dbReference type="Proteomes" id="UP001234178"/>
    </source>
</evidence>
<proteinExistence type="predicted"/>